<evidence type="ECO:0000313" key="5">
    <source>
        <dbReference type="Proteomes" id="UP000325182"/>
    </source>
</evidence>
<accession>A0A5D4MEF1</accession>
<keyword evidence="2" id="KW-0175">Coiled coil</keyword>
<evidence type="ECO:0000256" key="1">
    <source>
        <dbReference type="ARBA" id="ARBA00023125"/>
    </source>
</evidence>
<name>A0A5D4MEF1_9BACI</name>
<keyword evidence="1 4" id="KW-0238">DNA-binding</keyword>
<evidence type="ECO:0000313" key="4">
    <source>
        <dbReference type="EMBL" id="TYR99847.1"/>
    </source>
</evidence>
<dbReference type="RefSeq" id="WP_148953584.1">
    <property type="nucleotide sequence ID" value="NZ_VTEG01000004.1"/>
</dbReference>
<gene>
    <name evidence="4" type="ORF">FZC84_08510</name>
</gene>
<dbReference type="EMBL" id="VTEG01000004">
    <property type="protein sequence ID" value="TYR99847.1"/>
    <property type="molecule type" value="Genomic_DNA"/>
</dbReference>
<dbReference type="PANTHER" id="PTHR30204">
    <property type="entry name" value="REDOX-CYCLING DRUG-SENSING TRANSCRIPTIONAL ACTIVATOR SOXR"/>
    <property type="match status" value="1"/>
</dbReference>
<dbReference type="Pfam" id="PF13411">
    <property type="entry name" value="MerR_1"/>
    <property type="match status" value="1"/>
</dbReference>
<dbReference type="SMART" id="SM00422">
    <property type="entry name" value="HTH_MERR"/>
    <property type="match status" value="2"/>
</dbReference>
<feature type="domain" description="HTH merR-type" evidence="3">
    <location>
        <begin position="126"/>
        <end position="194"/>
    </location>
</feature>
<feature type="domain" description="HTH merR-type" evidence="3">
    <location>
        <begin position="15"/>
        <end position="46"/>
    </location>
</feature>
<reference evidence="4 5" key="1">
    <citation type="submission" date="2019-08" db="EMBL/GenBank/DDBJ databases">
        <title>Bacillus genomes from the desert of Cuatro Cienegas, Coahuila.</title>
        <authorList>
            <person name="Olmedo-Alvarez G."/>
        </authorList>
    </citation>
    <scope>NUCLEOTIDE SEQUENCE [LARGE SCALE GENOMIC DNA]</scope>
    <source>
        <strain evidence="4 5">CH128b_4D</strain>
    </source>
</reference>
<dbReference type="GO" id="GO:0003677">
    <property type="term" value="F:DNA binding"/>
    <property type="evidence" value="ECO:0007669"/>
    <property type="project" value="UniProtKB-KW"/>
</dbReference>
<dbReference type="GO" id="GO:0003700">
    <property type="term" value="F:DNA-binding transcription factor activity"/>
    <property type="evidence" value="ECO:0007669"/>
    <property type="project" value="InterPro"/>
</dbReference>
<dbReference type="PANTHER" id="PTHR30204:SF97">
    <property type="entry name" value="MERR FAMILY REGULATORY PROTEIN"/>
    <property type="match status" value="1"/>
</dbReference>
<feature type="coiled-coil region" evidence="2">
    <location>
        <begin position="197"/>
        <end position="224"/>
    </location>
</feature>
<sequence length="250" mass="29267">MNFYRGIDITRPFKLSPDLLRKYESLGLIPHASRGKNNYRLYTETHKRFFEASRKMLMGFAWLEVAKMMNCLVKGDYEGAAVLAIEFQAVLVENYKESQKVISRIRETIDNQQGSDQSYIKRIERPITISEVSSIINIPVSTLRVWEDKQLFSPIRGDNNYRYFNQKLVNLLFIIKLLRLSGLGFERCQEILKEIEKKNYKETITVLENRAAELKREINSGLKALGYLNDLVLFLEETEYQNESHLILKL</sequence>
<dbReference type="SUPFAM" id="SSF46955">
    <property type="entry name" value="Putative DNA-binding domain"/>
    <property type="match status" value="2"/>
</dbReference>
<dbReference type="AlphaFoldDB" id="A0A5D4MEF1"/>
<dbReference type="Gene3D" id="1.10.1660.10">
    <property type="match status" value="2"/>
</dbReference>
<protein>
    <submittedName>
        <fullName evidence="4">MerR family DNA-binding transcriptional regulator</fullName>
    </submittedName>
</protein>
<dbReference type="Pfam" id="PF00376">
    <property type="entry name" value="MerR"/>
    <property type="match status" value="1"/>
</dbReference>
<dbReference type="InterPro" id="IPR000551">
    <property type="entry name" value="MerR-type_HTH_dom"/>
</dbReference>
<dbReference type="PROSITE" id="PS50937">
    <property type="entry name" value="HTH_MERR_2"/>
    <property type="match status" value="2"/>
</dbReference>
<organism evidence="4 5">
    <name type="scientific">Rossellomorea vietnamensis</name>
    <dbReference type="NCBI Taxonomy" id="218284"/>
    <lineage>
        <taxon>Bacteria</taxon>
        <taxon>Bacillati</taxon>
        <taxon>Bacillota</taxon>
        <taxon>Bacilli</taxon>
        <taxon>Bacillales</taxon>
        <taxon>Bacillaceae</taxon>
        <taxon>Rossellomorea</taxon>
    </lineage>
</organism>
<dbReference type="CDD" id="cd00592">
    <property type="entry name" value="HTH_MerR-like"/>
    <property type="match status" value="1"/>
</dbReference>
<evidence type="ECO:0000256" key="2">
    <source>
        <dbReference type="SAM" id="Coils"/>
    </source>
</evidence>
<dbReference type="InterPro" id="IPR009061">
    <property type="entry name" value="DNA-bd_dom_put_sf"/>
</dbReference>
<comment type="caution">
    <text evidence="4">The sequence shown here is derived from an EMBL/GenBank/DDBJ whole genome shotgun (WGS) entry which is preliminary data.</text>
</comment>
<dbReference type="InterPro" id="IPR047057">
    <property type="entry name" value="MerR_fam"/>
</dbReference>
<evidence type="ECO:0000259" key="3">
    <source>
        <dbReference type="PROSITE" id="PS50937"/>
    </source>
</evidence>
<dbReference type="Proteomes" id="UP000325182">
    <property type="component" value="Unassembled WGS sequence"/>
</dbReference>
<proteinExistence type="predicted"/>